<dbReference type="InterPro" id="IPR024087">
    <property type="entry name" value="Creatininase-like_sf"/>
</dbReference>
<evidence type="ECO:0000256" key="1">
    <source>
        <dbReference type="ARBA" id="ARBA00001947"/>
    </source>
</evidence>
<dbReference type="PANTHER" id="PTHR35005">
    <property type="entry name" value="3-DEHYDRO-SCYLLO-INOSOSE HYDROLASE"/>
    <property type="match status" value="1"/>
</dbReference>
<accession>A0A926KW87</accession>
<dbReference type="GO" id="GO:0016811">
    <property type="term" value="F:hydrolase activity, acting on carbon-nitrogen (but not peptide) bonds, in linear amides"/>
    <property type="evidence" value="ECO:0007669"/>
    <property type="project" value="TreeGrafter"/>
</dbReference>
<keyword evidence="2" id="KW-0479">Metal-binding</keyword>
<protein>
    <submittedName>
        <fullName evidence="6">Creatininase family protein</fullName>
    </submittedName>
</protein>
<evidence type="ECO:0000313" key="6">
    <source>
        <dbReference type="EMBL" id="MBD0384453.1"/>
    </source>
</evidence>
<name>A0A926KW87_9BACL</name>
<dbReference type="RefSeq" id="WP_188178229.1">
    <property type="nucleotide sequence ID" value="NZ_JACVVD010000019.1"/>
</dbReference>
<dbReference type="InterPro" id="IPR003785">
    <property type="entry name" value="Creatininase/forma_Hydrolase"/>
</dbReference>
<dbReference type="EMBL" id="JACVVD010000019">
    <property type="protein sequence ID" value="MBD0384453.1"/>
    <property type="molecule type" value="Genomic_DNA"/>
</dbReference>
<comment type="similarity">
    <text evidence="5">Belongs to the creatininase superfamily.</text>
</comment>
<dbReference type="PANTHER" id="PTHR35005:SF1">
    <property type="entry name" value="2-AMINO-5-FORMYLAMINO-6-RIBOSYLAMINOPYRIMIDIN-4(3H)-ONE 5'-MONOPHOSPHATE DEFORMYLASE"/>
    <property type="match status" value="1"/>
</dbReference>
<organism evidence="6 7">
    <name type="scientific">Paenibacillus sedimenti</name>
    <dbReference type="NCBI Taxonomy" id="2770274"/>
    <lineage>
        <taxon>Bacteria</taxon>
        <taxon>Bacillati</taxon>
        <taxon>Bacillota</taxon>
        <taxon>Bacilli</taxon>
        <taxon>Bacillales</taxon>
        <taxon>Paenibacillaceae</taxon>
        <taxon>Paenibacillus</taxon>
    </lineage>
</organism>
<evidence type="ECO:0000256" key="4">
    <source>
        <dbReference type="ARBA" id="ARBA00022833"/>
    </source>
</evidence>
<proteinExistence type="inferred from homology"/>
<gene>
    <name evidence="6" type="ORF">ICC18_30900</name>
</gene>
<sequence length="259" mass="28363">MDIMDVHGRDIQSVLENVRFAVVPLGSIEYHGPHSPLGTDVILANEFARRLHPSLKPLIYPAVPYTACPGKTRHYPGTISVSPSVITNYLHEIVDGICQLGIRNVLLLNAHDGNMGVSRTVAEAITATYKDASVLLVNWWQMVSTQKADEAGIFTGTQGRGHGGPYEMSVVKAFRPELVHVRDCDQPLTAKPSLSNLPYILVEGSPEGWDGYTGHIGQISLQAGNWIIEEAGANLHQLIENWLQKPKKKDGGEWLDGKS</sequence>
<comment type="caution">
    <text evidence="6">The sequence shown here is derived from an EMBL/GenBank/DDBJ whole genome shotgun (WGS) entry which is preliminary data.</text>
</comment>
<evidence type="ECO:0000256" key="3">
    <source>
        <dbReference type="ARBA" id="ARBA00022801"/>
    </source>
</evidence>
<dbReference type="Pfam" id="PF02633">
    <property type="entry name" value="Creatininase"/>
    <property type="match status" value="1"/>
</dbReference>
<dbReference type="Gene3D" id="3.40.50.10310">
    <property type="entry name" value="Creatininase"/>
    <property type="match status" value="1"/>
</dbReference>
<keyword evidence="4" id="KW-0862">Zinc</keyword>
<dbReference type="GO" id="GO:0009231">
    <property type="term" value="P:riboflavin biosynthetic process"/>
    <property type="evidence" value="ECO:0007669"/>
    <property type="project" value="TreeGrafter"/>
</dbReference>
<dbReference type="GO" id="GO:0046872">
    <property type="term" value="F:metal ion binding"/>
    <property type="evidence" value="ECO:0007669"/>
    <property type="project" value="UniProtKB-KW"/>
</dbReference>
<reference evidence="6" key="1">
    <citation type="submission" date="2020-09" db="EMBL/GenBank/DDBJ databases">
        <title>Draft Genome Sequence of Paenibacillus sp. WST5.</title>
        <authorList>
            <person name="Bao Z."/>
        </authorList>
    </citation>
    <scope>NUCLEOTIDE SEQUENCE</scope>
    <source>
        <strain evidence="6">WST5</strain>
    </source>
</reference>
<dbReference type="Proteomes" id="UP000650466">
    <property type="component" value="Unassembled WGS sequence"/>
</dbReference>
<dbReference type="SUPFAM" id="SSF102215">
    <property type="entry name" value="Creatininase"/>
    <property type="match status" value="1"/>
</dbReference>
<dbReference type="AlphaFoldDB" id="A0A926KW87"/>
<evidence type="ECO:0000256" key="2">
    <source>
        <dbReference type="ARBA" id="ARBA00022723"/>
    </source>
</evidence>
<evidence type="ECO:0000313" key="7">
    <source>
        <dbReference type="Proteomes" id="UP000650466"/>
    </source>
</evidence>
<keyword evidence="3" id="KW-0378">Hydrolase</keyword>
<evidence type="ECO:0000256" key="5">
    <source>
        <dbReference type="ARBA" id="ARBA00024029"/>
    </source>
</evidence>
<comment type="cofactor">
    <cofactor evidence="1">
        <name>Zn(2+)</name>
        <dbReference type="ChEBI" id="CHEBI:29105"/>
    </cofactor>
</comment>
<keyword evidence="7" id="KW-1185">Reference proteome</keyword>